<proteinExistence type="predicted"/>
<keyword evidence="1" id="KW-0472">Membrane</keyword>
<dbReference type="Pfam" id="PF05975">
    <property type="entry name" value="EcsB"/>
    <property type="match status" value="1"/>
</dbReference>
<evidence type="ECO:0000256" key="1">
    <source>
        <dbReference type="SAM" id="Phobius"/>
    </source>
</evidence>
<feature type="transmembrane region" description="Helical" evidence="1">
    <location>
        <begin position="172"/>
        <end position="195"/>
    </location>
</feature>
<evidence type="ECO:0000313" key="2">
    <source>
        <dbReference type="EMBL" id="MDV2620146.1"/>
    </source>
</evidence>
<evidence type="ECO:0000313" key="3">
    <source>
        <dbReference type="Proteomes" id="UP001280897"/>
    </source>
</evidence>
<keyword evidence="1" id="KW-1133">Transmembrane helix</keyword>
<feature type="transmembrane region" description="Helical" evidence="1">
    <location>
        <begin position="299"/>
        <end position="319"/>
    </location>
</feature>
<reference evidence="2" key="1">
    <citation type="journal article" date="2023" name="PeerJ">
        <title>Selection and evaluation of lactic acid bacteria from chicken feces in Thailand as potential probiotics.</title>
        <authorList>
            <person name="Khurajog B."/>
            <person name="Disastra Y."/>
            <person name="Lawwyne L.D."/>
            <person name="Sirichokchatchawan W."/>
            <person name="Niyomtham W."/>
            <person name="Yindee J."/>
            <person name="Hampson D.J."/>
            <person name="Prapasarakul N."/>
        </authorList>
    </citation>
    <scope>NUCLEOTIDE SEQUENCE</scope>
    <source>
        <strain evidence="2">BF9</strain>
    </source>
</reference>
<sequence length="399" mass="45409">MSELWQQRAKAYQSEILKYLKYVLNDHLVLALLFFGGGLGLAYANWLKTLQPLPNYGLILVAAVSFLLTLPGQPVLLFKNADPVFLMSQEKNISAYLRKSLRRTLISVLIPVGIGSLLLFPLLALAYHQLFLVMGVILTVILGSFTNVLIRYQGYYFADPRWDWKITLLIDAIIVSLIMRFPLIAAVLMLGWLVLEWQRLNRLMEKGSFNWQAAVDAEQKRMGRLYRFFSLFTTVKNLPVKAKRRRYADGLVKFLAGKSSMFSYLYSIMIVRSGDLGSLMIRLLIVGMLIVAYSDQEWLKLMVGALTTYLIVIQLVDVYRPVQANSMVQVYPVDAEMAQKGLLSVLKRIILLSAILLTLAGCVTNWSLSFLGWAIVVQAITAWLLTQWLVPRYIKKINR</sequence>
<feature type="transmembrane region" description="Helical" evidence="1">
    <location>
        <begin position="27"/>
        <end position="46"/>
    </location>
</feature>
<dbReference type="RefSeq" id="WP_160185535.1">
    <property type="nucleotide sequence ID" value="NZ_CP096031.1"/>
</dbReference>
<gene>
    <name evidence="2" type="ORF">R0G89_00150</name>
</gene>
<comment type="caution">
    <text evidence="2">The sequence shown here is derived from an EMBL/GenBank/DDBJ whole genome shotgun (WGS) entry which is preliminary data.</text>
</comment>
<dbReference type="GO" id="GO:0016020">
    <property type="term" value="C:membrane"/>
    <property type="evidence" value="ECO:0007669"/>
    <property type="project" value="InterPro"/>
</dbReference>
<dbReference type="InterPro" id="IPR010288">
    <property type="entry name" value="EcsB_ABC"/>
</dbReference>
<dbReference type="EMBL" id="JAWJAV010000001">
    <property type="protein sequence ID" value="MDV2620146.1"/>
    <property type="molecule type" value="Genomic_DNA"/>
</dbReference>
<dbReference type="AlphaFoldDB" id="A0AAW8YDH6"/>
<dbReference type="PIRSF" id="PIRSF037259">
    <property type="entry name" value="EcsB_ABC"/>
    <property type="match status" value="1"/>
</dbReference>
<feature type="transmembrane region" description="Helical" evidence="1">
    <location>
        <begin position="130"/>
        <end position="152"/>
    </location>
</feature>
<keyword evidence="1" id="KW-0812">Transmembrane</keyword>
<dbReference type="Proteomes" id="UP001280897">
    <property type="component" value="Unassembled WGS sequence"/>
</dbReference>
<feature type="transmembrane region" description="Helical" evidence="1">
    <location>
        <begin position="104"/>
        <end position="123"/>
    </location>
</feature>
<feature type="transmembrane region" description="Helical" evidence="1">
    <location>
        <begin position="372"/>
        <end position="390"/>
    </location>
</feature>
<feature type="transmembrane region" description="Helical" evidence="1">
    <location>
        <begin position="349"/>
        <end position="366"/>
    </location>
</feature>
<name>A0AAW8YDH6_PEDAC</name>
<feature type="transmembrane region" description="Helical" evidence="1">
    <location>
        <begin position="58"/>
        <end position="78"/>
    </location>
</feature>
<reference evidence="2" key="2">
    <citation type="submission" date="2023-10" db="EMBL/GenBank/DDBJ databases">
        <authorList>
            <person name="Khurajog B."/>
        </authorList>
    </citation>
    <scope>NUCLEOTIDE SEQUENCE</scope>
    <source>
        <strain evidence="2">BF9</strain>
    </source>
</reference>
<organism evidence="2 3">
    <name type="scientific">Pediococcus acidilactici</name>
    <dbReference type="NCBI Taxonomy" id="1254"/>
    <lineage>
        <taxon>Bacteria</taxon>
        <taxon>Bacillati</taxon>
        <taxon>Bacillota</taxon>
        <taxon>Bacilli</taxon>
        <taxon>Lactobacillales</taxon>
        <taxon>Lactobacillaceae</taxon>
        <taxon>Pediococcus</taxon>
        <taxon>Pediococcus acidilactici group</taxon>
    </lineage>
</organism>
<accession>A0AAW8YDH6</accession>
<protein>
    <submittedName>
        <fullName evidence="2">ABC transporter permease</fullName>
    </submittedName>
</protein>